<keyword evidence="1" id="KW-0472">Membrane</keyword>
<dbReference type="EMBL" id="BJZQ01000013">
    <property type="protein sequence ID" value="GEO89994.1"/>
    <property type="molecule type" value="Genomic_DNA"/>
</dbReference>
<dbReference type="Proteomes" id="UP000321769">
    <property type="component" value="Unassembled WGS sequence"/>
</dbReference>
<name>A0A512HX36_9ACTN</name>
<dbReference type="AlphaFoldDB" id="A0A512HX36"/>
<proteinExistence type="predicted"/>
<feature type="domain" description="DUF2510" evidence="2">
    <location>
        <begin position="8"/>
        <end position="33"/>
    </location>
</feature>
<feature type="transmembrane region" description="Helical" evidence="1">
    <location>
        <begin position="94"/>
        <end position="115"/>
    </location>
</feature>
<reference evidence="3 4" key="1">
    <citation type="submission" date="2019-07" db="EMBL/GenBank/DDBJ databases">
        <title>Whole genome shotgun sequence of Aeromicrobium flavum NBRC 107625.</title>
        <authorList>
            <person name="Hosoyama A."/>
            <person name="Uohara A."/>
            <person name="Ohji S."/>
            <person name="Ichikawa N."/>
        </authorList>
    </citation>
    <scope>NUCLEOTIDE SEQUENCE [LARGE SCALE GENOMIC DNA]</scope>
    <source>
        <strain evidence="3 4">NBRC 107625</strain>
    </source>
</reference>
<keyword evidence="1" id="KW-1133">Transmembrane helix</keyword>
<dbReference type="InterPro" id="IPR018929">
    <property type="entry name" value="DUF2510"/>
</dbReference>
<comment type="caution">
    <text evidence="3">The sequence shown here is derived from an EMBL/GenBank/DDBJ whole genome shotgun (WGS) entry which is preliminary data.</text>
</comment>
<evidence type="ECO:0000256" key="1">
    <source>
        <dbReference type="SAM" id="Phobius"/>
    </source>
</evidence>
<keyword evidence="4" id="KW-1185">Reference proteome</keyword>
<evidence type="ECO:0000313" key="3">
    <source>
        <dbReference type="EMBL" id="GEO89994.1"/>
    </source>
</evidence>
<sequence length="116" mass="12359">MTHEQVPAGWYDDPAGSGGKRFWNGRSWTERVEGGAAGLPFGRLEARSRATGPSRSSRAQDRIPDGFMLLNGHQVRIGAGLPQEPQRTVNVRGIVLAVVVAALLLAWLVGLASSIG</sequence>
<organism evidence="3 4">
    <name type="scientific">Aeromicrobium flavum</name>
    <dbReference type="NCBI Taxonomy" id="416568"/>
    <lineage>
        <taxon>Bacteria</taxon>
        <taxon>Bacillati</taxon>
        <taxon>Actinomycetota</taxon>
        <taxon>Actinomycetes</taxon>
        <taxon>Propionibacteriales</taxon>
        <taxon>Nocardioidaceae</taxon>
        <taxon>Aeromicrobium</taxon>
    </lineage>
</organism>
<dbReference type="Pfam" id="PF10708">
    <property type="entry name" value="DUF2510"/>
    <property type="match status" value="1"/>
</dbReference>
<evidence type="ECO:0000259" key="2">
    <source>
        <dbReference type="Pfam" id="PF10708"/>
    </source>
</evidence>
<accession>A0A512HX36</accession>
<gene>
    <name evidence="3" type="ORF">AFL01nite_23210</name>
</gene>
<dbReference type="RefSeq" id="WP_222593515.1">
    <property type="nucleotide sequence ID" value="NZ_BAAAYQ010000006.1"/>
</dbReference>
<evidence type="ECO:0000313" key="4">
    <source>
        <dbReference type="Proteomes" id="UP000321769"/>
    </source>
</evidence>
<keyword evidence="1" id="KW-0812">Transmembrane</keyword>
<protein>
    <recommendedName>
        <fullName evidence="2">DUF2510 domain-containing protein</fullName>
    </recommendedName>
</protein>